<feature type="compositionally biased region" description="Basic and acidic residues" evidence="1">
    <location>
        <begin position="407"/>
        <end position="416"/>
    </location>
</feature>
<gene>
    <name evidence="2" type="ORF">ACFS2C_09370</name>
</gene>
<sequence length="450" mass="43923">MRIDNPGFASVPGGSGRPEPGGAVPLGDNGEVADLVAQARGRSDGFTYGDDRAIGDRPNWEAQDSRRLYEFATVNNVPGSAEEVGQMWASHSSTLQRAADDLYSAISELGAAWIGQGAGAAQGALVGIANSSSQAAEAANTMSSRLAQQAAAAAELKKMPQPVEFDPAQETAAMLAGGPAAMVKDMKPKFDAARDVKAQQVAYLEAYTAAMSEVDSTTPSFGPESLGLKPMGNASTLRAGSVGDVGAYGGIGGSVAGAVFSGLGTTALGVTGGEGVGASGSNEHQRGPGAPQQHPAAPAPAAGSVSGTGSVSSAPAPGGGGPNLAALGGAVAGGVLGAAGVRSLAKGSRSGATKASESSTAGAQSGNSAASVQPQGQGVVGAAGTIGAGQAPPPAAPMGGMGAAAGQRDEDKEHTHASFLIEADPDETFGATQATPPPVLGAWGPDDEER</sequence>
<dbReference type="InterPro" id="IPR038332">
    <property type="entry name" value="PPE_sf"/>
</dbReference>
<evidence type="ECO:0008006" key="4">
    <source>
        <dbReference type="Google" id="ProtNLM"/>
    </source>
</evidence>
<dbReference type="EMBL" id="JBHUOF010000010">
    <property type="protein sequence ID" value="MFD2799602.1"/>
    <property type="molecule type" value="Genomic_DNA"/>
</dbReference>
<dbReference type="Proteomes" id="UP001597478">
    <property type="component" value="Unassembled WGS sequence"/>
</dbReference>
<accession>A0ABW5W6P9</accession>
<feature type="region of interest" description="Disordered" evidence="1">
    <location>
        <begin position="1"/>
        <end position="29"/>
    </location>
</feature>
<feature type="compositionally biased region" description="Gly residues" evidence="1">
    <location>
        <begin position="378"/>
        <end position="387"/>
    </location>
</feature>
<reference evidence="3" key="1">
    <citation type="journal article" date="2019" name="Int. J. Syst. Evol. Microbiol.">
        <title>The Global Catalogue of Microorganisms (GCM) 10K type strain sequencing project: providing services to taxonomists for standard genome sequencing and annotation.</title>
        <authorList>
            <consortium name="The Broad Institute Genomics Platform"/>
            <consortium name="The Broad Institute Genome Sequencing Center for Infectious Disease"/>
            <person name="Wu L."/>
            <person name="Ma J."/>
        </authorList>
    </citation>
    <scope>NUCLEOTIDE SEQUENCE [LARGE SCALE GENOMIC DNA]</scope>
    <source>
        <strain evidence="3">IBRC-M 10906</strain>
    </source>
</reference>
<proteinExistence type="predicted"/>
<comment type="caution">
    <text evidence="2">The sequence shown here is derived from an EMBL/GenBank/DDBJ whole genome shotgun (WGS) entry which is preliminary data.</text>
</comment>
<organism evidence="2 3">
    <name type="scientific">Prauserella oleivorans</name>
    <dbReference type="NCBI Taxonomy" id="1478153"/>
    <lineage>
        <taxon>Bacteria</taxon>
        <taxon>Bacillati</taxon>
        <taxon>Actinomycetota</taxon>
        <taxon>Actinomycetes</taxon>
        <taxon>Pseudonocardiales</taxon>
        <taxon>Pseudonocardiaceae</taxon>
        <taxon>Prauserella</taxon>
    </lineage>
</organism>
<feature type="region of interest" description="Disordered" evidence="1">
    <location>
        <begin position="348"/>
        <end position="450"/>
    </location>
</feature>
<protein>
    <recommendedName>
        <fullName evidence="4">PPE family protein</fullName>
    </recommendedName>
</protein>
<evidence type="ECO:0000313" key="2">
    <source>
        <dbReference type="EMBL" id="MFD2799602.1"/>
    </source>
</evidence>
<feature type="region of interest" description="Disordered" evidence="1">
    <location>
        <begin position="274"/>
        <end position="317"/>
    </location>
</feature>
<keyword evidence="3" id="KW-1185">Reference proteome</keyword>
<dbReference type="Gene3D" id="1.20.1260.20">
    <property type="entry name" value="PPE superfamily"/>
    <property type="match status" value="1"/>
</dbReference>
<dbReference type="RefSeq" id="WP_377392489.1">
    <property type="nucleotide sequence ID" value="NZ_JBHSAN010000029.1"/>
</dbReference>
<evidence type="ECO:0000256" key="1">
    <source>
        <dbReference type="SAM" id="MobiDB-lite"/>
    </source>
</evidence>
<feature type="compositionally biased region" description="Low complexity" evidence="1">
    <location>
        <begin position="287"/>
        <end position="316"/>
    </location>
</feature>
<feature type="compositionally biased region" description="Polar residues" evidence="1">
    <location>
        <begin position="350"/>
        <end position="368"/>
    </location>
</feature>
<name>A0ABW5W6P9_9PSEU</name>
<evidence type="ECO:0000313" key="3">
    <source>
        <dbReference type="Proteomes" id="UP001597478"/>
    </source>
</evidence>